<dbReference type="Proteomes" id="UP001209854">
    <property type="component" value="Unassembled WGS sequence"/>
</dbReference>
<dbReference type="PANTHER" id="PTHR43176">
    <property type="entry name" value="3-HYDROXYISOBUTYRYL-COA HYDROLASE-RELATED"/>
    <property type="match status" value="1"/>
</dbReference>
<dbReference type="InterPro" id="IPR029045">
    <property type="entry name" value="ClpP/crotonase-like_dom_sf"/>
</dbReference>
<dbReference type="Pfam" id="PF16113">
    <property type="entry name" value="ECH_2"/>
    <property type="match status" value="1"/>
</dbReference>
<gene>
    <name evidence="5" type="ORF">NX722_06810</name>
</gene>
<dbReference type="InterPro" id="IPR045004">
    <property type="entry name" value="ECH_dom"/>
</dbReference>
<dbReference type="SUPFAM" id="SSF52096">
    <property type="entry name" value="ClpP/crotonase"/>
    <property type="match status" value="1"/>
</dbReference>
<evidence type="ECO:0000256" key="3">
    <source>
        <dbReference type="ARBA" id="ARBA00022801"/>
    </source>
</evidence>
<dbReference type="RefSeq" id="WP_262567328.1">
    <property type="nucleotide sequence ID" value="NZ_JAPFCC010000001.1"/>
</dbReference>
<reference evidence="5 6" key="1">
    <citation type="submission" date="2022-10" db="EMBL/GenBank/DDBJ databases">
        <title>High-quality genome sequences of two octocoral-associated bacteria, Endozoicomonas euniceicola EF212 and Endozoicomonas gorgoniicola PS125.</title>
        <authorList>
            <person name="Chiou Y.-J."/>
            <person name="Chen Y.-H."/>
        </authorList>
    </citation>
    <scope>NUCLEOTIDE SEQUENCE [LARGE SCALE GENOMIC DNA]</scope>
    <source>
        <strain evidence="5 6">PS125</strain>
    </source>
</reference>
<evidence type="ECO:0000313" key="5">
    <source>
        <dbReference type="EMBL" id="MCW7552359.1"/>
    </source>
</evidence>
<dbReference type="Gene3D" id="3.90.226.10">
    <property type="entry name" value="2-enoyl-CoA Hydratase, Chain A, domain 1"/>
    <property type="match status" value="1"/>
</dbReference>
<comment type="caution">
    <text evidence="5">The sequence shown here is derived from an EMBL/GenBank/DDBJ whole genome shotgun (WGS) entry which is preliminary data.</text>
</comment>
<comment type="catalytic activity">
    <reaction evidence="1">
        <text>3-hydroxy-2-methylpropanoyl-CoA + H2O = 3-hydroxy-2-methylpropanoate + CoA + H(+)</text>
        <dbReference type="Rhea" id="RHEA:20888"/>
        <dbReference type="ChEBI" id="CHEBI:11805"/>
        <dbReference type="ChEBI" id="CHEBI:15377"/>
        <dbReference type="ChEBI" id="CHEBI:15378"/>
        <dbReference type="ChEBI" id="CHEBI:57287"/>
        <dbReference type="ChEBI" id="CHEBI:57340"/>
        <dbReference type="EC" id="3.1.2.4"/>
    </reaction>
</comment>
<accession>A0ABT3MTN3</accession>
<evidence type="ECO:0000313" key="6">
    <source>
        <dbReference type="Proteomes" id="UP001209854"/>
    </source>
</evidence>
<feature type="domain" description="Enoyl-CoA hydratase/isomerase" evidence="4">
    <location>
        <begin position="18"/>
        <end position="352"/>
    </location>
</feature>
<dbReference type="EC" id="3.1.2.4" evidence="2"/>
<sequence length="364" mass="40566">MSEKVEFQELDTVSGHRIGVVTLNAPKSLNALDQEMINELHRQLLSWHNDEGIVCVFLQGTGDRAFCAGGDVRAARESALINNKASVQAFFEQEYRLDHLIHVYKKPVICWGHGFVMGGGVGLMAGADFRVVTDTTVMAMPEITVGLYPDVGGSWLLGRMPAKTGLFVALTACQLNPADAMYLGLGNRFVDHAFRHNVLASLQQADWQQDAYQATYNVVQEYADQSAGWLPYSKIREHRDLIKKMMGKPSLPGIMAALEALETSDEWLSKARKTALNGSPLSITLTYEQLQRTRHFSLKEAFQSELTLSVNTVLQGDFCEGVRALLVDKDRQPNWEYATLADISRETVDAFFVPDWETHPLADL</sequence>
<dbReference type="InterPro" id="IPR032259">
    <property type="entry name" value="HIBYL-CoA-H"/>
</dbReference>
<evidence type="ECO:0000256" key="1">
    <source>
        <dbReference type="ARBA" id="ARBA00001709"/>
    </source>
</evidence>
<proteinExistence type="predicted"/>
<evidence type="ECO:0000259" key="4">
    <source>
        <dbReference type="Pfam" id="PF16113"/>
    </source>
</evidence>
<dbReference type="NCBIfam" id="NF004127">
    <property type="entry name" value="PRK05617.1"/>
    <property type="match status" value="1"/>
</dbReference>
<protein>
    <recommendedName>
        <fullName evidence="2">3-hydroxyisobutyryl-CoA hydrolase</fullName>
        <ecNumber evidence="2">3.1.2.4</ecNumber>
    </recommendedName>
</protein>
<evidence type="ECO:0000256" key="2">
    <source>
        <dbReference type="ARBA" id="ARBA00011915"/>
    </source>
</evidence>
<dbReference type="EMBL" id="JAPFCC010000001">
    <property type="protein sequence ID" value="MCW7552359.1"/>
    <property type="molecule type" value="Genomic_DNA"/>
</dbReference>
<dbReference type="PANTHER" id="PTHR43176:SF3">
    <property type="entry name" value="3-HYDROXYISOBUTYRYL-COA HYDROLASE, MITOCHONDRIAL"/>
    <property type="match status" value="1"/>
</dbReference>
<name>A0ABT3MTN3_9GAMM</name>
<organism evidence="5 6">
    <name type="scientific">Endozoicomonas gorgoniicola</name>
    <dbReference type="NCBI Taxonomy" id="1234144"/>
    <lineage>
        <taxon>Bacteria</taxon>
        <taxon>Pseudomonadati</taxon>
        <taxon>Pseudomonadota</taxon>
        <taxon>Gammaproteobacteria</taxon>
        <taxon>Oceanospirillales</taxon>
        <taxon>Endozoicomonadaceae</taxon>
        <taxon>Endozoicomonas</taxon>
    </lineage>
</organism>
<keyword evidence="3" id="KW-0378">Hydrolase</keyword>
<keyword evidence="6" id="KW-1185">Reference proteome</keyword>
<dbReference type="CDD" id="cd06558">
    <property type="entry name" value="crotonase-like"/>
    <property type="match status" value="1"/>
</dbReference>